<protein>
    <submittedName>
        <fullName evidence="1">Uncharacterized protein</fullName>
    </submittedName>
</protein>
<name>A0ABQ1KP11_9GAMM</name>
<dbReference type="EMBL" id="BMIJ01000006">
    <property type="protein sequence ID" value="GGC03283.1"/>
    <property type="molecule type" value="Genomic_DNA"/>
</dbReference>
<proteinExistence type="predicted"/>
<sequence length="112" mass="12700">MGSVFILILCQQIYSGWDFYKNRASNFIEISDDKISVNFKGDSELIYLSSVTNMVLYDLFGDRILHIVCGKESHKLTINGYDGDISNGVIQVMGVNNIRKAGFFEAIKLFFK</sequence>
<evidence type="ECO:0000313" key="2">
    <source>
        <dbReference type="Proteomes" id="UP000629025"/>
    </source>
</evidence>
<accession>A0ABQ1KP11</accession>
<keyword evidence="2" id="KW-1185">Reference proteome</keyword>
<comment type="caution">
    <text evidence="1">The sequence shown here is derived from an EMBL/GenBank/DDBJ whole genome shotgun (WGS) entry which is preliminary data.</text>
</comment>
<organism evidence="1 2">
    <name type="scientific">Marinobacterium zhoushanense</name>
    <dbReference type="NCBI Taxonomy" id="1679163"/>
    <lineage>
        <taxon>Bacteria</taxon>
        <taxon>Pseudomonadati</taxon>
        <taxon>Pseudomonadota</taxon>
        <taxon>Gammaproteobacteria</taxon>
        <taxon>Oceanospirillales</taxon>
        <taxon>Oceanospirillaceae</taxon>
        <taxon>Marinobacterium</taxon>
    </lineage>
</organism>
<evidence type="ECO:0000313" key="1">
    <source>
        <dbReference type="EMBL" id="GGC03283.1"/>
    </source>
</evidence>
<gene>
    <name evidence="1" type="ORF">GCM10011352_31870</name>
</gene>
<reference evidence="2" key="1">
    <citation type="journal article" date="2019" name="Int. J. Syst. Evol. Microbiol.">
        <title>The Global Catalogue of Microorganisms (GCM) 10K type strain sequencing project: providing services to taxonomists for standard genome sequencing and annotation.</title>
        <authorList>
            <consortium name="The Broad Institute Genomics Platform"/>
            <consortium name="The Broad Institute Genome Sequencing Center for Infectious Disease"/>
            <person name="Wu L."/>
            <person name="Ma J."/>
        </authorList>
    </citation>
    <scope>NUCLEOTIDE SEQUENCE [LARGE SCALE GENOMIC DNA]</scope>
    <source>
        <strain evidence="2">CGMCC 1.15341</strain>
    </source>
</reference>
<dbReference type="Proteomes" id="UP000629025">
    <property type="component" value="Unassembled WGS sequence"/>
</dbReference>